<name>A0A4Z2ILL7_9TELE</name>
<dbReference type="Proteomes" id="UP000314294">
    <property type="component" value="Unassembled WGS sequence"/>
</dbReference>
<organism evidence="1 2">
    <name type="scientific">Liparis tanakae</name>
    <name type="common">Tanaka's snailfish</name>
    <dbReference type="NCBI Taxonomy" id="230148"/>
    <lineage>
        <taxon>Eukaryota</taxon>
        <taxon>Metazoa</taxon>
        <taxon>Chordata</taxon>
        <taxon>Craniata</taxon>
        <taxon>Vertebrata</taxon>
        <taxon>Euteleostomi</taxon>
        <taxon>Actinopterygii</taxon>
        <taxon>Neopterygii</taxon>
        <taxon>Teleostei</taxon>
        <taxon>Neoteleostei</taxon>
        <taxon>Acanthomorphata</taxon>
        <taxon>Eupercaria</taxon>
        <taxon>Perciformes</taxon>
        <taxon>Cottioidei</taxon>
        <taxon>Cottales</taxon>
        <taxon>Liparidae</taxon>
        <taxon>Liparis</taxon>
    </lineage>
</organism>
<keyword evidence="2" id="KW-1185">Reference proteome</keyword>
<comment type="caution">
    <text evidence="1">The sequence shown here is derived from an EMBL/GenBank/DDBJ whole genome shotgun (WGS) entry which is preliminary data.</text>
</comment>
<dbReference type="AlphaFoldDB" id="A0A4Z2ILL7"/>
<gene>
    <name evidence="1" type="ORF">EYF80_011597</name>
</gene>
<evidence type="ECO:0000313" key="1">
    <source>
        <dbReference type="EMBL" id="TNN78092.1"/>
    </source>
</evidence>
<evidence type="ECO:0000313" key="2">
    <source>
        <dbReference type="Proteomes" id="UP000314294"/>
    </source>
</evidence>
<sequence length="64" mass="7368">MLRRVGWRSRHGRVSLTVGLAAQISHDLGLVRPPIRAPRTDLVKVDWRANYRILVKRFSTDTDS</sequence>
<protein>
    <submittedName>
        <fullName evidence="1">Uncharacterized protein</fullName>
    </submittedName>
</protein>
<proteinExistence type="predicted"/>
<accession>A0A4Z2ILL7</accession>
<dbReference type="EMBL" id="SRLO01000076">
    <property type="protein sequence ID" value="TNN78092.1"/>
    <property type="molecule type" value="Genomic_DNA"/>
</dbReference>
<reference evidence="1 2" key="1">
    <citation type="submission" date="2019-03" db="EMBL/GenBank/DDBJ databases">
        <title>First draft genome of Liparis tanakae, snailfish: a comprehensive survey of snailfish specific genes.</title>
        <authorList>
            <person name="Kim W."/>
            <person name="Song I."/>
            <person name="Jeong J.-H."/>
            <person name="Kim D."/>
            <person name="Kim S."/>
            <person name="Ryu S."/>
            <person name="Song J.Y."/>
            <person name="Lee S.K."/>
        </authorList>
    </citation>
    <scope>NUCLEOTIDE SEQUENCE [LARGE SCALE GENOMIC DNA]</scope>
    <source>
        <tissue evidence="1">Muscle</tissue>
    </source>
</reference>